<dbReference type="InterPro" id="IPR000878">
    <property type="entry name" value="4pyrrol_Mease"/>
</dbReference>
<evidence type="ECO:0000256" key="5">
    <source>
        <dbReference type="ARBA" id="ARBA00022679"/>
    </source>
</evidence>
<evidence type="ECO:0000256" key="1">
    <source>
        <dbReference type="ARBA" id="ARBA00004953"/>
    </source>
</evidence>
<dbReference type="Pfam" id="PF00590">
    <property type="entry name" value="TP_methylase"/>
    <property type="match status" value="1"/>
</dbReference>
<evidence type="ECO:0000256" key="2">
    <source>
        <dbReference type="ARBA" id="ARBA00005879"/>
    </source>
</evidence>
<comment type="similarity">
    <text evidence="2">Belongs to the precorrin methyltransferase family.</text>
</comment>
<reference evidence="8" key="1">
    <citation type="submission" date="2019-08" db="EMBL/GenBank/DDBJ databases">
        <authorList>
            <person name="Kucharzyk K."/>
            <person name="Murdoch R.W."/>
            <person name="Higgins S."/>
            <person name="Loffler F."/>
        </authorList>
    </citation>
    <scope>NUCLEOTIDE SEQUENCE</scope>
</reference>
<dbReference type="Gene3D" id="3.30.950.10">
    <property type="entry name" value="Methyltransferase, Cobalt-precorrin-4 Transmethylase, Domain 2"/>
    <property type="match status" value="1"/>
</dbReference>
<evidence type="ECO:0000256" key="6">
    <source>
        <dbReference type="ARBA" id="ARBA00022691"/>
    </source>
</evidence>
<dbReference type="InterPro" id="IPR014777">
    <property type="entry name" value="4pyrrole_Mease_sub1"/>
</dbReference>
<keyword evidence="3" id="KW-0169">Cobalamin biosynthesis</keyword>
<evidence type="ECO:0000256" key="3">
    <source>
        <dbReference type="ARBA" id="ARBA00022573"/>
    </source>
</evidence>
<feature type="domain" description="Tetrapyrrole methylase" evidence="7">
    <location>
        <begin position="6"/>
        <end position="213"/>
    </location>
</feature>
<dbReference type="EC" id="2.1.1.151" evidence="8"/>
<gene>
    <name evidence="8" type="primary">cbiL_1</name>
    <name evidence="8" type="ORF">SDC9_06022</name>
</gene>
<name>A0A644T3F1_9ZZZZ</name>
<dbReference type="NCBIfam" id="TIGR01467">
    <property type="entry name" value="cobI_cbiL"/>
    <property type="match status" value="1"/>
</dbReference>
<dbReference type="EMBL" id="VSSQ01000012">
    <property type="protein sequence ID" value="MPL60461.1"/>
    <property type="molecule type" value="Genomic_DNA"/>
</dbReference>
<evidence type="ECO:0000313" key="8">
    <source>
        <dbReference type="EMBL" id="MPL60461.1"/>
    </source>
</evidence>
<dbReference type="SUPFAM" id="SSF53790">
    <property type="entry name" value="Tetrapyrrole methylase"/>
    <property type="match status" value="1"/>
</dbReference>
<dbReference type="PANTHER" id="PTHR43467">
    <property type="entry name" value="COBALT-PRECORRIN-2 C(20)-METHYLTRANSFERASE"/>
    <property type="match status" value="1"/>
</dbReference>
<evidence type="ECO:0000256" key="4">
    <source>
        <dbReference type="ARBA" id="ARBA00022603"/>
    </source>
</evidence>
<dbReference type="GO" id="GO:0043781">
    <property type="term" value="F:cobalt-factor II C20-methyltransferase activity"/>
    <property type="evidence" value="ECO:0007669"/>
    <property type="project" value="UniProtKB-EC"/>
</dbReference>
<dbReference type="PANTHER" id="PTHR43467:SF2">
    <property type="entry name" value="COBALT-PRECORRIN-2 C(20)-METHYLTRANSFERASE"/>
    <property type="match status" value="1"/>
</dbReference>
<keyword evidence="6" id="KW-0949">S-adenosyl-L-methionine</keyword>
<accession>A0A644T3F1</accession>
<sequence length="238" mass="26067">MTKHGKFYGIGVGPGAADLLTVRAANILKDVDIVCVPRSSQDNESVALKVAGSYITDKTKIIEISTPMTRDKAILNAEWEKGAALIAEQLVAGQSIAFITIGDAMLFSTYTYILKKLRVLLPDVHIESVPGITSFSATAAFLNTALAEGNEKLAIIPAIDDPNELRTILTHFPNAILMKVAGKFNEIVDVLDELNLKNNAVYVCKLGYPDQFMTYDLDSIRTTKRDYLSLILVKREGF</sequence>
<dbReference type="InterPro" id="IPR012382">
    <property type="entry name" value="CobI/CbiL"/>
</dbReference>
<dbReference type="UniPathway" id="UPA00148"/>
<dbReference type="PIRSF" id="PIRSF036427">
    <property type="entry name" value="Precrrn-2_mtase"/>
    <property type="match status" value="1"/>
</dbReference>
<dbReference type="InterPro" id="IPR006364">
    <property type="entry name" value="CobI/CbiL/CobIJ_dom"/>
</dbReference>
<protein>
    <submittedName>
        <fullName evidence="8">Cobalt-precorrin-2 C(20)-methyltransferase</fullName>
        <ecNumber evidence="8">2.1.1.151</ecNumber>
    </submittedName>
</protein>
<comment type="caution">
    <text evidence="8">The sequence shown here is derived from an EMBL/GenBank/DDBJ whole genome shotgun (WGS) entry which is preliminary data.</text>
</comment>
<comment type="pathway">
    <text evidence="1">Cofactor biosynthesis; adenosylcobalamin biosynthesis.</text>
</comment>
<dbReference type="GO" id="GO:0009236">
    <property type="term" value="P:cobalamin biosynthetic process"/>
    <property type="evidence" value="ECO:0007669"/>
    <property type="project" value="UniProtKB-UniPathway"/>
</dbReference>
<dbReference type="InterPro" id="IPR014776">
    <property type="entry name" value="4pyrrole_Mease_sub2"/>
</dbReference>
<dbReference type="Gene3D" id="3.40.1010.10">
    <property type="entry name" value="Cobalt-precorrin-4 Transmethylase, Domain 1"/>
    <property type="match status" value="1"/>
</dbReference>
<keyword evidence="4 8" id="KW-0489">Methyltransferase</keyword>
<dbReference type="GO" id="GO:0030788">
    <property type="term" value="F:precorrin-2 C20-methyltransferase activity"/>
    <property type="evidence" value="ECO:0007669"/>
    <property type="project" value="InterPro"/>
</dbReference>
<dbReference type="GO" id="GO:0032259">
    <property type="term" value="P:methylation"/>
    <property type="evidence" value="ECO:0007669"/>
    <property type="project" value="UniProtKB-KW"/>
</dbReference>
<proteinExistence type="inferred from homology"/>
<dbReference type="CDD" id="cd11645">
    <property type="entry name" value="Precorrin_2_C20_MT"/>
    <property type="match status" value="1"/>
</dbReference>
<keyword evidence="5 8" id="KW-0808">Transferase</keyword>
<organism evidence="8">
    <name type="scientific">bioreactor metagenome</name>
    <dbReference type="NCBI Taxonomy" id="1076179"/>
    <lineage>
        <taxon>unclassified sequences</taxon>
        <taxon>metagenomes</taxon>
        <taxon>ecological metagenomes</taxon>
    </lineage>
</organism>
<evidence type="ECO:0000259" key="7">
    <source>
        <dbReference type="Pfam" id="PF00590"/>
    </source>
</evidence>
<dbReference type="InterPro" id="IPR035996">
    <property type="entry name" value="4pyrrol_Methylase_sf"/>
</dbReference>
<dbReference type="AlphaFoldDB" id="A0A644T3F1"/>